<dbReference type="Pfam" id="PF08378">
    <property type="entry name" value="NERD"/>
    <property type="match status" value="1"/>
</dbReference>
<gene>
    <name evidence="4" type="ORF">BOX37_19295</name>
</gene>
<feature type="compositionally biased region" description="Basic and acidic residues" evidence="1">
    <location>
        <begin position="601"/>
        <end position="628"/>
    </location>
</feature>
<dbReference type="InterPro" id="IPR011528">
    <property type="entry name" value="NERD"/>
</dbReference>
<evidence type="ECO:0000256" key="2">
    <source>
        <dbReference type="SAM" id="Phobius"/>
    </source>
</evidence>
<feature type="compositionally biased region" description="Basic and acidic residues" evidence="1">
    <location>
        <begin position="290"/>
        <end position="302"/>
    </location>
</feature>
<organism evidence="4 5">
    <name type="scientific">Nocardia mangyaensis</name>
    <dbReference type="NCBI Taxonomy" id="2213200"/>
    <lineage>
        <taxon>Bacteria</taxon>
        <taxon>Bacillati</taxon>
        <taxon>Actinomycetota</taxon>
        <taxon>Actinomycetes</taxon>
        <taxon>Mycobacteriales</taxon>
        <taxon>Nocardiaceae</taxon>
        <taxon>Nocardia</taxon>
    </lineage>
</organism>
<accession>A0A1J0VUJ9</accession>
<feature type="compositionally biased region" description="Basic and acidic residues" evidence="1">
    <location>
        <begin position="516"/>
        <end position="531"/>
    </location>
</feature>
<keyword evidence="2" id="KW-0472">Membrane</keyword>
<sequence length="942" mass="98015">MVIVVVADETELEGAEQIVGAAIRDWASDAGGVAVFRCHVPESRGGSVEVDALVCTPQGATVVEVKGFTTRQDGILATPPNGPWTIGDEPAALYHAVRVPNPFVQVRRQVFAAKNLLQQSGIFGWVNAVIALVPQPGSDITIEETRIADGYRAVLVGRDDSSALHDYFNAETGRTVRLSVADVGHVFAGLNLRHLLPAPHELAAQGFPAELDPATTSRPAAPPAVELTTVAGSDANAPDSPTSTEVATSGSARMTTRIAQATTPAFLAAIDRLAHRPHSSSRTGGPSGMPDDRESRSPRDESASAAPGGTVEDSPATGGADAPDSGAGAAPSDDAPDLANSSDAAAFGSAHSDVIPDDDAENDTSGSEDAVNDPERTAAADTAPAPAEGTAGQTPTEETDTRTTSGDELGAATLTFGGPATVTTSSHGPVAPTPDDEILTGAMPTTSGKSRDAARSETGSGAAPFNEPGVGEPEGGTAPAGVVSLRKELPDEVSAAASASQGSAATPGDSESAGPGERELSGRGVPEDARPPGDSGVVFEAGSGWRSGVASYRTARADDEAAGKQREPESSGSTGVGVAVGGAAVAAATGAAGAAAASRAIPEKTSRSDLESEGGHTVAQEESREPHEAYGTTQEPHRDPREPSATTQDSFRDTGESYGSTQDPYGDPHESYQDPRGPYTSPQGAYRNPQESYGNTEHWSDWVEHDRPAQRPTWASRVREQLRGGDGPSLLERWRNRPVRDRGERRRRLRVGPGLGLVLFIVLFGAGFFAIAAVQASRFEMSDYDRMCGERIPFPNAAAYESGGVRPIYLSGALAEMVIPDRTGAWHPRDTSSVQLIACMRQLDLRDLVQTCQYAPGPGVPVGRTVNLFRASYEIVVYEAHSGREVARADMVGERYSADPSNTNPDRCRAAADAPDYLGRRLGQPSAAQVTGFLAPLVGTDH</sequence>
<proteinExistence type="predicted"/>
<evidence type="ECO:0000259" key="3">
    <source>
        <dbReference type="Pfam" id="PF08378"/>
    </source>
</evidence>
<keyword evidence="2" id="KW-0812">Transmembrane</keyword>
<feature type="compositionally biased region" description="Low complexity" evidence="1">
    <location>
        <begin position="379"/>
        <end position="396"/>
    </location>
</feature>
<feature type="transmembrane region" description="Helical" evidence="2">
    <location>
        <begin position="755"/>
        <end position="774"/>
    </location>
</feature>
<feature type="transmembrane region" description="Helical" evidence="2">
    <location>
        <begin position="575"/>
        <end position="597"/>
    </location>
</feature>
<dbReference type="AlphaFoldDB" id="A0A1J0VUJ9"/>
<keyword evidence="2" id="KW-1133">Transmembrane helix</keyword>
<name>A0A1J0VUJ9_9NOCA</name>
<dbReference type="KEGG" id="nsl:BOX37_19295"/>
<evidence type="ECO:0000256" key="1">
    <source>
        <dbReference type="SAM" id="MobiDB-lite"/>
    </source>
</evidence>
<feature type="compositionally biased region" description="Low complexity" evidence="1">
    <location>
        <begin position="494"/>
        <end position="505"/>
    </location>
</feature>
<evidence type="ECO:0000313" key="5">
    <source>
        <dbReference type="Proteomes" id="UP000183810"/>
    </source>
</evidence>
<protein>
    <recommendedName>
        <fullName evidence="3">NERD domain-containing protein</fullName>
    </recommendedName>
</protein>
<dbReference type="EMBL" id="CP018082">
    <property type="protein sequence ID" value="APE35736.1"/>
    <property type="molecule type" value="Genomic_DNA"/>
</dbReference>
<feature type="compositionally biased region" description="Polar residues" evidence="1">
    <location>
        <begin position="239"/>
        <end position="253"/>
    </location>
</feature>
<feature type="region of interest" description="Disordered" evidence="1">
    <location>
        <begin position="713"/>
        <end position="735"/>
    </location>
</feature>
<feature type="compositionally biased region" description="Basic and acidic residues" evidence="1">
    <location>
        <begin position="555"/>
        <end position="569"/>
    </location>
</feature>
<feature type="region of interest" description="Disordered" evidence="1">
    <location>
        <begin position="231"/>
        <end position="253"/>
    </location>
</feature>
<feature type="domain" description="NERD" evidence="3">
    <location>
        <begin position="15"/>
        <end position="132"/>
    </location>
</feature>
<feature type="compositionally biased region" description="Low complexity" evidence="1">
    <location>
        <begin position="581"/>
        <end position="598"/>
    </location>
</feature>
<feature type="compositionally biased region" description="Low complexity" evidence="1">
    <location>
        <begin position="315"/>
        <end position="346"/>
    </location>
</feature>
<keyword evidence="5" id="KW-1185">Reference proteome</keyword>
<evidence type="ECO:0000313" key="4">
    <source>
        <dbReference type="EMBL" id="APE35736.1"/>
    </source>
</evidence>
<dbReference type="Proteomes" id="UP000183810">
    <property type="component" value="Chromosome"/>
</dbReference>
<reference evidence="4" key="1">
    <citation type="submission" date="2016-11" db="EMBL/GenBank/DDBJ databases">
        <authorList>
            <person name="Jaros S."/>
            <person name="Januszkiewicz K."/>
            <person name="Wedrychowicz H."/>
        </authorList>
    </citation>
    <scope>NUCLEOTIDE SEQUENCE [LARGE SCALE GENOMIC DNA]</scope>
    <source>
        <strain evidence="4">Y48</strain>
    </source>
</reference>
<feature type="region of interest" description="Disordered" evidence="1">
    <location>
        <begin position="275"/>
        <end position="695"/>
    </location>
</feature>